<organism evidence="5">
    <name type="scientific">Tanacetum cinerariifolium</name>
    <name type="common">Dalmatian daisy</name>
    <name type="synonym">Chrysanthemum cinerariifolium</name>
    <dbReference type="NCBI Taxonomy" id="118510"/>
    <lineage>
        <taxon>Eukaryota</taxon>
        <taxon>Viridiplantae</taxon>
        <taxon>Streptophyta</taxon>
        <taxon>Embryophyta</taxon>
        <taxon>Tracheophyta</taxon>
        <taxon>Spermatophyta</taxon>
        <taxon>Magnoliopsida</taxon>
        <taxon>eudicotyledons</taxon>
        <taxon>Gunneridae</taxon>
        <taxon>Pentapetalae</taxon>
        <taxon>asterids</taxon>
        <taxon>campanulids</taxon>
        <taxon>Asterales</taxon>
        <taxon>Asteraceae</taxon>
        <taxon>Asteroideae</taxon>
        <taxon>Anthemideae</taxon>
        <taxon>Anthemidinae</taxon>
        <taxon>Tanacetum</taxon>
    </lineage>
</organism>
<protein>
    <submittedName>
        <fullName evidence="5">Integrase, catalytic region, zinc finger, CCHC-type, peptidase aspartic, catalytic</fullName>
    </submittedName>
</protein>
<keyword evidence="1" id="KW-0863">Zinc-finger</keyword>
<dbReference type="PANTHER" id="PTHR42648:SF32">
    <property type="entry name" value="RIBONUCLEASE H-LIKE DOMAIN, GAG-PRE-INTEGRASE DOMAIN PROTEIN-RELATED"/>
    <property type="match status" value="1"/>
</dbReference>
<dbReference type="EMBL" id="BKCJ010007181">
    <property type="protein sequence ID" value="GEU75935.1"/>
    <property type="molecule type" value="Genomic_DNA"/>
</dbReference>
<feature type="compositionally biased region" description="Low complexity" evidence="2">
    <location>
        <begin position="246"/>
        <end position="256"/>
    </location>
</feature>
<comment type="caution">
    <text evidence="5">The sequence shown here is derived from an EMBL/GenBank/DDBJ whole genome shotgun (WGS) entry which is preliminary data.</text>
</comment>
<dbReference type="SUPFAM" id="SSF57756">
    <property type="entry name" value="Retrovirus zinc finger-like domains"/>
    <property type="match status" value="1"/>
</dbReference>
<gene>
    <name evidence="5" type="ORF">Tci_047913</name>
</gene>
<dbReference type="Gene3D" id="3.30.420.10">
    <property type="entry name" value="Ribonuclease H-like superfamily/Ribonuclease H"/>
    <property type="match status" value="1"/>
</dbReference>
<dbReference type="GO" id="GO:0008270">
    <property type="term" value="F:zinc ion binding"/>
    <property type="evidence" value="ECO:0007669"/>
    <property type="project" value="UniProtKB-KW"/>
</dbReference>
<dbReference type="InterPro" id="IPR039537">
    <property type="entry name" value="Retrotran_Ty1/copia-like"/>
</dbReference>
<keyword evidence="1" id="KW-0862">Zinc</keyword>
<dbReference type="Gene3D" id="4.10.60.10">
    <property type="entry name" value="Zinc finger, CCHC-type"/>
    <property type="match status" value="1"/>
</dbReference>
<dbReference type="GO" id="GO:0015074">
    <property type="term" value="P:DNA integration"/>
    <property type="evidence" value="ECO:0007669"/>
    <property type="project" value="InterPro"/>
</dbReference>
<dbReference type="Pfam" id="PF00098">
    <property type="entry name" value="zf-CCHC"/>
    <property type="match status" value="1"/>
</dbReference>
<feature type="domain" description="CCHC-type" evidence="3">
    <location>
        <begin position="395"/>
        <end position="410"/>
    </location>
</feature>
<sequence>MISLADKAILSSADNRTPMLEKDMYDSWKIRMELYMLNNQHGRMILESVENGSLLSPTVEKDGVTRLKKYSELSAVEAIQADCDVKATNIILQGLPLEERECKLYDEFNKFAYRKGESLRDFYLRFSLLLNDMNMYNMKLEQFQVNTKFLNTLPLEWSKFVTDVKLVRDLHTTNVDQLHDYLGQHKYHANEVRLMHERTSDPLALVAQHKMNKSTYQQHQQSYHQHQFQPQASTYQSSPYATQYHPPQYASQSPSSSNLSILYPPNDIQSSVNHYVYMASSLIPQMEYAPTVYQQSKFSSLDIRLVVPVFQKGDDLIDTINHMMSFLTLVFTSRYPSTNNQLRTSSNPRQQATINNRRVTIQPIQGRQNSLIAGLSRPYASGSGRVSGKQRVIVCYNCKGEGHMSKQCTKPKRKRDAKWFKDKVLLVQAQENGQVLQEEDLEFLADPGTTETSSTQYAVTNNAAYQADDLDAYDFDCDELNSAQIALMMNLSHYGSDNLAQKLSSPALQDNLILSVIEQLKTQVVNCIKINHDNKNINEILTPELERYKNQERILKEQNNDGKASVSYEQSLEIEKLKHTLFEHLKKKEYLEQKLRPKLYDGSVIEKYDAIVIHDSEETLMLAEESRLKMIQKQNEPIMSEKKVNTKPVDYVVLNQLSKDFETHFVPQTELSAEQAFLSCYSVQLEEPNLSASTTIVEVPKELPKVSLVNSSLKRLKFHLASFNMVIKERTTTTAITEGTWGFEHTKACFRDDIIPFVKALKELFNSFDQFLIDELSEVQQVFKQMEQAVEQHCAVKQHSVEKNKFQDKMKNVLKDNDRLLTQALSVDIVNIVVHDHVKSAYMNVDVCESCVTVETEHQKDLMNKECYDMLFQKFNTLEKHCISLEVDNQLKKEIFQRNTSFSQESAPTFAELFEINDLKAQSQAKDTEKVLVITALKESLSKLKGKDVVNEAVPLHSIEPELLKIDVSPLAPKLHKNWIVHIDYIRHTLEEAATLREIVESERLINPLNTSLDYACKYIKRIQELLNILQQTCPCITDLGRVNLLSSASGSKSYHNTKNDRIWQTPRNAKKNKLEDHLMPVRPSLNKKSVVDTKALHLIATTTIVPPREPTPIACNTDKPIVTLVYSRKSKAAKKKVLVSKLKINKSLVPNKMEPKNSWGSSNSNVSSSLIDCRNDHVVKIMGYGDYQIGNVTISWVYYVEGLGQNLFSVGQFCDSDLEVAFRQHTCFIRNLDGIDLLAGSRGNNLYTLSLQDMMVSSLICLLSKASKTKSWLWHHRLSHLNFGAINHLAIQCLVRGLSKLKFKKDHLCSACAMGKSDYYEEVGISLETLVARSPQQNGVIKRRNHILIEAARTMLIYAQALLFLWAEAVATACFTQNRSIIRLRHGKKPYELLHNKLHDLSFFHVFGALCYLTNDSDNLGKLQPKANIGIFIGYAPTKKAF</sequence>
<dbReference type="InterPro" id="IPR036397">
    <property type="entry name" value="RNaseH_sf"/>
</dbReference>
<dbReference type="SUPFAM" id="SSF53098">
    <property type="entry name" value="Ribonuclease H-like"/>
    <property type="match status" value="1"/>
</dbReference>
<dbReference type="PANTHER" id="PTHR42648">
    <property type="entry name" value="TRANSPOSASE, PUTATIVE-RELATED"/>
    <property type="match status" value="1"/>
</dbReference>
<dbReference type="InterPro" id="IPR001584">
    <property type="entry name" value="Integrase_cat-core"/>
</dbReference>
<dbReference type="PROSITE" id="PS50158">
    <property type="entry name" value="ZF_CCHC"/>
    <property type="match status" value="1"/>
</dbReference>
<keyword evidence="1" id="KW-0479">Metal-binding</keyword>
<evidence type="ECO:0000256" key="2">
    <source>
        <dbReference type="SAM" id="MobiDB-lite"/>
    </source>
</evidence>
<feature type="region of interest" description="Disordered" evidence="2">
    <location>
        <begin position="235"/>
        <end position="256"/>
    </location>
</feature>
<dbReference type="InterPro" id="IPR001878">
    <property type="entry name" value="Znf_CCHC"/>
</dbReference>
<dbReference type="Pfam" id="PF13976">
    <property type="entry name" value="gag_pre-integrs"/>
    <property type="match status" value="1"/>
</dbReference>
<proteinExistence type="predicted"/>
<reference evidence="5" key="1">
    <citation type="journal article" date="2019" name="Sci. Rep.">
        <title>Draft genome of Tanacetum cinerariifolium, the natural source of mosquito coil.</title>
        <authorList>
            <person name="Yamashiro T."/>
            <person name="Shiraishi A."/>
            <person name="Satake H."/>
            <person name="Nakayama K."/>
        </authorList>
    </citation>
    <scope>NUCLEOTIDE SEQUENCE</scope>
</reference>
<dbReference type="InterPro" id="IPR025724">
    <property type="entry name" value="GAG-pre-integrase_dom"/>
</dbReference>
<evidence type="ECO:0000259" key="3">
    <source>
        <dbReference type="PROSITE" id="PS50158"/>
    </source>
</evidence>
<dbReference type="GO" id="GO:0003676">
    <property type="term" value="F:nucleic acid binding"/>
    <property type="evidence" value="ECO:0007669"/>
    <property type="project" value="InterPro"/>
</dbReference>
<accession>A0A6L2MU94</accession>
<dbReference type="PROSITE" id="PS50994">
    <property type="entry name" value="INTEGRASE"/>
    <property type="match status" value="1"/>
</dbReference>
<evidence type="ECO:0000256" key="1">
    <source>
        <dbReference type="PROSITE-ProRule" id="PRU00047"/>
    </source>
</evidence>
<feature type="domain" description="Integrase catalytic" evidence="4">
    <location>
        <begin position="1304"/>
        <end position="1399"/>
    </location>
</feature>
<evidence type="ECO:0000313" key="5">
    <source>
        <dbReference type="EMBL" id="GEU75935.1"/>
    </source>
</evidence>
<evidence type="ECO:0000259" key="4">
    <source>
        <dbReference type="PROSITE" id="PS50994"/>
    </source>
</evidence>
<name>A0A6L2MU94_TANCI</name>
<dbReference type="SMART" id="SM00343">
    <property type="entry name" value="ZnF_C2HC"/>
    <property type="match status" value="1"/>
</dbReference>
<dbReference type="InterPro" id="IPR012337">
    <property type="entry name" value="RNaseH-like_sf"/>
</dbReference>
<dbReference type="InterPro" id="IPR036875">
    <property type="entry name" value="Znf_CCHC_sf"/>
</dbReference>